<dbReference type="InterPro" id="IPR002645">
    <property type="entry name" value="STAS_dom"/>
</dbReference>
<dbReference type="OrthoDB" id="9796110at2"/>
<gene>
    <name evidence="2" type="ORF">DYU11_17250</name>
</gene>
<dbReference type="InterPro" id="IPR036513">
    <property type="entry name" value="STAS_dom_sf"/>
</dbReference>
<dbReference type="AlphaFoldDB" id="A0A418M5P0"/>
<dbReference type="Pfam" id="PF01740">
    <property type="entry name" value="STAS"/>
    <property type="match status" value="1"/>
</dbReference>
<name>A0A418M5P0_9BACT</name>
<dbReference type="Proteomes" id="UP000283523">
    <property type="component" value="Unassembled WGS sequence"/>
</dbReference>
<comment type="caution">
    <text evidence="2">The sequence shown here is derived from an EMBL/GenBank/DDBJ whole genome shotgun (WGS) entry which is preliminary data.</text>
</comment>
<accession>A0A418M5P0</accession>
<evidence type="ECO:0000313" key="3">
    <source>
        <dbReference type="Proteomes" id="UP000283523"/>
    </source>
</evidence>
<evidence type="ECO:0000259" key="1">
    <source>
        <dbReference type="PROSITE" id="PS50801"/>
    </source>
</evidence>
<dbReference type="PROSITE" id="PS50801">
    <property type="entry name" value="STAS"/>
    <property type="match status" value="1"/>
</dbReference>
<feature type="domain" description="STAS" evidence="1">
    <location>
        <begin position="1"/>
        <end position="110"/>
    </location>
</feature>
<proteinExistence type="predicted"/>
<dbReference type="EMBL" id="QXED01000005">
    <property type="protein sequence ID" value="RIV21174.1"/>
    <property type="molecule type" value="Genomic_DNA"/>
</dbReference>
<reference evidence="2 3" key="1">
    <citation type="submission" date="2018-08" db="EMBL/GenBank/DDBJ databases">
        <title>Fibrisoma montanum sp. nov., isolated from Danxia mountain soil.</title>
        <authorList>
            <person name="Huang Y."/>
        </authorList>
    </citation>
    <scope>NUCLEOTIDE SEQUENCE [LARGE SCALE GENOMIC DNA]</scope>
    <source>
        <strain evidence="2 3">HYT19</strain>
    </source>
</reference>
<dbReference type="RefSeq" id="WP_119668965.1">
    <property type="nucleotide sequence ID" value="NZ_QXED01000005.1"/>
</dbReference>
<organism evidence="2 3">
    <name type="scientific">Fibrisoma montanum</name>
    <dbReference type="NCBI Taxonomy" id="2305895"/>
    <lineage>
        <taxon>Bacteria</taxon>
        <taxon>Pseudomonadati</taxon>
        <taxon>Bacteroidota</taxon>
        <taxon>Cytophagia</taxon>
        <taxon>Cytophagales</taxon>
        <taxon>Spirosomataceae</taxon>
        <taxon>Fibrisoma</taxon>
    </lineage>
</organism>
<keyword evidence="3" id="KW-1185">Reference proteome</keyword>
<dbReference type="SUPFAM" id="SSF52091">
    <property type="entry name" value="SpoIIaa-like"/>
    <property type="match status" value="1"/>
</dbReference>
<protein>
    <submittedName>
        <fullName evidence="2">STAS domain-containing protein</fullName>
    </submittedName>
</protein>
<sequence length="139" mass="15593">MNYTIEKNEQYALIRLTESEFGGDVPTDFEALSRSLFREGYSNIIVDMAPIQTVDNAGIMAIRKINRQCVNEVGLLVLVTKNDELIETLDTANISDLTILPTVEEAIDAVFMNELENDFRSEDDDEYEGGVSSGRDTDF</sequence>
<dbReference type="Gene3D" id="3.30.750.24">
    <property type="entry name" value="STAS domain"/>
    <property type="match status" value="1"/>
</dbReference>
<evidence type="ECO:0000313" key="2">
    <source>
        <dbReference type="EMBL" id="RIV21174.1"/>
    </source>
</evidence>